<dbReference type="AlphaFoldDB" id="A0A398CP52"/>
<protein>
    <submittedName>
        <fullName evidence="2">DUF664 domain-containing protein</fullName>
    </submittedName>
</protein>
<reference evidence="2 3" key="1">
    <citation type="submission" date="2018-09" db="EMBL/GenBank/DDBJ databases">
        <title>Cohnella cavernae sp. nov., isolated from a karst cave.</title>
        <authorList>
            <person name="Zhu H."/>
        </authorList>
    </citation>
    <scope>NUCLEOTIDE SEQUENCE [LARGE SCALE GENOMIC DNA]</scope>
    <source>
        <strain evidence="2 3">K2E09-144</strain>
    </source>
</reference>
<dbReference type="Pfam" id="PF12867">
    <property type="entry name" value="DinB_2"/>
    <property type="match status" value="1"/>
</dbReference>
<sequence length="159" mass="18099">MSETLLRSFADYKATSEWIRSSVEGLTDEQLSWKPSPDKWSVKEVVAHLVDSSLVHSVRIRKIVAEPNPSFVLYDQDAWVSTAKSNEESIDRLLSALDSILAYNVLYYGRLSEADWNRIGLNEGKEVPLYELFESFVRHSRTHLAQIERTKAARIAAEG</sequence>
<dbReference type="EMBL" id="QXJM01000015">
    <property type="protein sequence ID" value="RIE05166.1"/>
    <property type="molecule type" value="Genomic_DNA"/>
</dbReference>
<evidence type="ECO:0000313" key="2">
    <source>
        <dbReference type="EMBL" id="RIE05166.1"/>
    </source>
</evidence>
<dbReference type="InterPro" id="IPR034660">
    <property type="entry name" value="DinB/YfiT-like"/>
</dbReference>
<dbReference type="SUPFAM" id="SSF109854">
    <property type="entry name" value="DinB/YfiT-like putative metalloenzymes"/>
    <property type="match status" value="1"/>
</dbReference>
<feature type="domain" description="DinB-like" evidence="1">
    <location>
        <begin position="20"/>
        <end position="147"/>
    </location>
</feature>
<evidence type="ECO:0000313" key="3">
    <source>
        <dbReference type="Proteomes" id="UP000266340"/>
    </source>
</evidence>
<comment type="caution">
    <text evidence="2">The sequence shown here is derived from an EMBL/GenBank/DDBJ whole genome shotgun (WGS) entry which is preliminary data.</text>
</comment>
<organism evidence="2 3">
    <name type="scientific">Cohnella faecalis</name>
    <dbReference type="NCBI Taxonomy" id="2315694"/>
    <lineage>
        <taxon>Bacteria</taxon>
        <taxon>Bacillati</taxon>
        <taxon>Bacillota</taxon>
        <taxon>Bacilli</taxon>
        <taxon>Bacillales</taxon>
        <taxon>Paenibacillaceae</taxon>
        <taxon>Cohnella</taxon>
    </lineage>
</organism>
<keyword evidence="3" id="KW-1185">Reference proteome</keyword>
<proteinExistence type="predicted"/>
<dbReference type="OrthoDB" id="2853529at2"/>
<dbReference type="RefSeq" id="WP_119147546.1">
    <property type="nucleotide sequence ID" value="NZ_JBHSOV010000044.1"/>
</dbReference>
<dbReference type="Gene3D" id="1.20.120.450">
    <property type="entry name" value="dinb family like domain"/>
    <property type="match status" value="1"/>
</dbReference>
<dbReference type="InterPro" id="IPR024775">
    <property type="entry name" value="DinB-like"/>
</dbReference>
<dbReference type="Proteomes" id="UP000266340">
    <property type="component" value="Unassembled WGS sequence"/>
</dbReference>
<evidence type="ECO:0000259" key="1">
    <source>
        <dbReference type="Pfam" id="PF12867"/>
    </source>
</evidence>
<name>A0A398CP52_9BACL</name>
<accession>A0A398CP52</accession>
<gene>
    <name evidence="2" type="ORF">D3H35_02010</name>
</gene>